<dbReference type="RefSeq" id="XP_033402831.1">
    <property type="nucleotide sequence ID" value="XM_033542784.1"/>
</dbReference>
<dbReference type="GeneID" id="54300281"/>
<reference evidence="2" key="1">
    <citation type="journal article" date="2020" name="Stud. Mycol.">
        <title>101 Dothideomycetes genomes: a test case for predicting lifestyles and emergence of pathogens.</title>
        <authorList>
            <person name="Haridas S."/>
            <person name="Albert R."/>
            <person name="Binder M."/>
            <person name="Bloem J."/>
            <person name="Labutti K."/>
            <person name="Salamov A."/>
            <person name="Andreopoulos B."/>
            <person name="Baker S."/>
            <person name="Barry K."/>
            <person name="Bills G."/>
            <person name="Bluhm B."/>
            <person name="Cannon C."/>
            <person name="Castanera R."/>
            <person name="Culley D."/>
            <person name="Daum C."/>
            <person name="Ezra D."/>
            <person name="Gonzalez J."/>
            <person name="Henrissat B."/>
            <person name="Kuo A."/>
            <person name="Liang C."/>
            <person name="Lipzen A."/>
            <person name="Lutzoni F."/>
            <person name="Magnuson J."/>
            <person name="Mondo S."/>
            <person name="Nolan M."/>
            <person name="Ohm R."/>
            <person name="Pangilinan J."/>
            <person name="Park H.-J."/>
            <person name="Ramirez L."/>
            <person name="Alfaro M."/>
            <person name="Sun H."/>
            <person name="Tritt A."/>
            <person name="Yoshinaga Y."/>
            <person name="Zwiers L.-H."/>
            <person name="Turgeon B."/>
            <person name="Goodwin S."/>
            <person name="Spatafora J."/>
            <person name="Crous P."/>
            <person name="Grigoriev I."/>
        </authorList>
    </citation>
    <scope>NUCLEOTIDE SEQUENCE</scope>
    <source>
        <strain evidence="2">CBS 121167</strain>
    </source>
</reference>
<evidence type="ECO:0000313" key="3">
    <source>
        <dbReference type="Proteomes" id="UP000799438"/>
    </source>
</evidence>
<dbReference type="EMBL" id="ML995474">
    <property type="protein sequence ID" value="KAF2147123.1"/>
    <property type="molecule type" value="Genomic_DNA"/>
</dbReference>
<feature type="signal peptide" evidence="1">
    <location>
        <begin position="1"/>
        <end position="17"/>
    </location>
</feature>
<dbReference type="AlphaFoldDB" id="A0A6A6BUU3"/>
<name>A0A6A6BUU3_9PEZI</name>
<organism evidence="2 3">
    <name type="scientific">Aplosporella prunicola CBS 121167</name>
    <dbReference type="NCBI Taxonomy" id="1176127"/>
    <lineage>
        <taxon>Eukaryota</taxon>
        <taxon>Fungi</taxon>
        <taxon>Dikarya</taxon>
        <taxon>Ascomycota</taxon>
        <taxon>Pezizomycotina</taxon>
        <taxon>Dothideomycetes</taxon>
        <taxon>Dothideomycetes incertae sedis</taxon>
        <taxon>Botryosphaeriales</taxon>
        <taxon>Aplosporellaceae</taxon>
        <taxon>Aplosporella</taxon>
    </lineage>
</organism>
<protein>
    <submittedName>
        <fullName evidence="2">Uncharacterized protein</fullName>
    </submittedName>
</protein>
<accession>A0A6A6BUU3</accession>
<gene>
    <name evidence="2" type="ORF">K452DRAFT_304011</name>
</gene>
<sequence length="201" mass="20589">MQLTNLVTVALASLATALPNPRVGVPASTNATQLSTLPVQPLNVTSPAAPVPATPELAARNTNTTHIKRGAFAPFQLANATHGVFERGSQIVDGAAAPSAGSPVRRSVALPTGFVARRAARAAAAFDDLFMTKRGANVSSEALLARVRRNTHTLANANLTAPVAPVSPPPYKRSNATELPSVVVKRSGSGSGSNSTATFHA</sequence>
<evidence type="ECO:0000256" key="1">
    <source>
        <dbReference type="SAM" id="SignalP"/>
    </source>
</evidence>
<dbReference type="Proteomes" id="UP000799438">
    <property type="component" value="Unassembled WGS sequence"/>
</dbReference>
<feature type="chain" id="PRO_5025383632" evidence="1">
    <location>
        <begin position="18"/>
        <end position="201"/>
    </location>
</feature>
<proteinExistence type="predicted"/>
<keyword evidence="1" id="KW-0732">Signal</keyword>
<evidence type="ECO:0000313" key="2">
    <source>
        <dbReference type="EMBL" id="KAF2147123.1"/>
    </source>
</evidence>
<keyword evidence="3" id="KW-1185">Reference proteome</keyword>